<reference evidence="1" key="1">
    <citation type="submission" date="2018-06" db="EMBL/GenBank/DDBJ databases">
        <authorList>
            <person name="Zhirakovskaya E."/>
        </authorList>
    </citation>
    <scope>NUCLEOTIDE SEQUENCE</scope>
</reference>
<sequence length="83" mass="9581">MKSSANIPNRVVVKTFWVAKIFRSDKNQDMFIRPINVTKNGKRHAYWSLVESHRTERGPRQRVVAYLGKIDEAGRLGIQQVAD</sequence>
<protein>
    <submittedName>
        <fullName evidence="1">Uncharacterized protein</fullName>
    </submittedName>
</protein>
<accession>A0A3B1DJK4</accession>
<evidence type="ECO:0000313" key="1">
    <source>
        <dbReference type="EMBL" id="VAX40882.1"/>
    </source>
</evidence>
<feature type="non-terminal residue" evidence="1">
    <location>
        <position position="83"/>
    </location>
</feature>
<name>A0A3B1DJK4_9ZZZZ</name>
<dbReference type="AlphaFoldDB" id="A0A3B1DJK4"/>
<proteinExistence type="predicted"/>
<dbReference type="EMBL" id="UOGL01000489">
    <property type="protein sequence ID" value="VAX40882.1"/>
    <property type="molecule type" value="Genomic_DNA"/>
</dbReference>
<gene>
    <name evidence="1" type="ORF">MNBD_PLANCTO02-3001</name>
</gene>
<organism evidence="1">
    <name type="scientific">hydrothermal vent metagenome</name>
    <dbReference type="NCBI Taxonomy" id="652676"/>
    <lineage>
        <taxon>unclassified sequences</taxon>
        <taxon>metagenomes</taxon>
        <taxon>ecological metagenomes</taxon>
    </lineage>
</organism>